<proteinExistence type="predicted"/>
<dbReference type="Proteomes" id="UP000593564">
    <property type="component" value="Unassembled WGS sequence"/>
</dbReference>
<organism evidence="2 3">
    <name type="scientific">Camellia sinensis</name>
    <name type="common">Tea plant</name>
    <name type="synonym">Thea sinensis</name>
    <dbReference type="NCBI Taxonomy" id="4442"/>
    <lineage>
        <taxon>Eukaryota</taxon>
        <taxon>Viridiplantae</taxon>
        <taxon>Streptophyta</taxon>
        <taxon>Embryophyta</taxon>
        <taxon>Tracheophyta</taxon>
        <taxon>Spermatophyta</taxon>
        <taxon>Magnoliopsida</taxon>
        <taxon>eudicotyledons</taxon>
        <taxon>Gunneridae</taxon>
        <taxon>Pentapetalae</taxon>
        <taxon>asterids</taxon>
        <taxon>Ericales</taxon>
        <taxon>Theaceae</taxon>
        <taxon>Camellia</taxon>
    </lineage>
</organism>
<dbReference type="EMBL" id="JACBKZ010000014">
    <property type="protein sequence ID" value="KAF5932942.1"/>
    <property type="molecule type" value="Genomic_DNA"/>
</dbReference>
<protein>
    <submittedName>
        <fullName evidence="2">Uncharacterized protein</fullName>
    </submittedName>
</protein>
<gene>
    <name evidence="2" type="ORF">HYC85_029113</name>
</gene>
<feature type="compositionally biased region" description="Polar residues" evidence="1">
    <location>
        <begin position="50"/>
        <end position="68"/>
    </location>
</feature>
<feature type="region of interest" description="Disordered" evidence="1">
    <location>
        <begin position="48"/>
        <end position="68"/>
    </location>
</feature>
<evidence type="ECO:0000256" key="1">
    <source>
        <dbReference type="SAM" id="MobiDB-lite"/>
    </source>
</evidence>
<reference evidence="2 3" key="2">
    <citation type="submission" date="2020-07" db="EMBL/GenBank/DDBJ databases">
        <title>Genome assembly of wild tea tree DASZ reveals pedigree and selection history of tea varieties.</title>
        <authorList>
            <person name="Zhang W."/>
        </authorList>
    </citation>
    <scope>NUCLEOTIDE SEQUENCE [LARGE SCALE GENOMIC DNA]</scope>
    <source>
        <strain evidence="3">cv. G240</strain>
        <tissue evidence="2">Leaf</tissue>
    </source>
</reference>
<name>A0A7J7FX68_CAMSI</name>
<comment type="caution">
    <text evidence="2">The sequence shown here is derived from an EMBL/GenBank/DDBJ whole genome shotgun (WGS) entry which is preliminary data.</text>
</comment>
<evidence type="ECO:0000313" key="3">
    <source>
        <dbReference type="Proteomes" id="UP000593564"/>
    </source>
</evidence>
<keyword evidence="3" id="KW-1185">Reference proteome</keyword>
<accession>A0A7J7FX68</accession>
<dbReference type="AlphaFoldDB" id="A0A7J7FX68"/>
<evidence type="ECO:0000313" key="2">
    <source>
        <dbReference type="EMBL" id="KAF5932942.1"/>
    </source>
</evidence>
<sequence length="127" mass="14119">MAEAFIAQYSYNTQIEVTICDLEATRQEAKEGFSDFVTRVAARPSDVGMVTTTPKTTNPFAGTSDTTTQTVMHQPRGQRVFTPLYISLSKALGVLIKKGHLKLLEPRPLPDPLPPKHNLTKYCAFHQ</sequence>
<reference evidence="3" key="1">
    <citation type="journal article" date="2020" name="Nat. Commun.">
        <title>Genome assembly of wild tea tree DASZ reveals pedigree and selection history of tea varieties.</title>
        <authorList>
            <person name="Zhang W."/>
            <person name="Zhang Y."/>
            <person name="Qiu H."/>
            <person name="Guo Y."/>
            <person name="Wan H."/>
            <person name="Zhang X."/>
            <person name="Scossa F."/>
            <person name="Alseekh S."/>
            <person name="Zhang Q."/>
            <person name="Wang P."/>
            <person name="Xu L."/>
            <person name="Schmidt M.H."/>
            <person name="Jia X."/>
            <person name="Li D."/>
            <person name="Zhu A."/>
            <person name="Guo F."/>
            <person name="Chen W."/>
            <person name="Ni D."/>
            <person name="Usadel B."/>
            <person name="Fernie A.R."/>
            <person name="Wen W."/>
        </authorList>
    </citation>
    <scope>NUCLEOTIDE SEQUENCE [LARGE SCALE GENOMIC DNA]</scope>
    <source>
        <strain evidence="3">cv. G240</strain>
    </source>
</reference>